<dbReference type="Pfam" id="PF09172">
    <property type="entry name" value="Vit_open_b-sht"/>
    <property type="match status" value="1"/>
</dbReference>
<dbReference type="PANTHER" id="PTHR23345:SF15">
    <property type="entry name" value="VITELLOGENIN 1-RELATED"/>
    <property type="match status" value="1"/>
</dbReference>
<dbReference type="InterPro" id="IPR015255">
    <property type="entry name" value="Vitellinogen_open_b-sht"/>
</dbReference>
<dbReference type="GO" id="GO:0005319">
    <property type="term" value="F:lipid transporter activity"/>
    <property type="evidence" value="ECO:0007669"/>
    <property type="project" value="InterPro"/>
</dbReference>
<dbReference type="Gene3D" id="2.20.80.10">
    <property type="entry name" value="Lipovitellin-phosvitin complex, chain A, domain 4"/>
    <property type="match status" value="1"/>
</dbReference>
<name>A0A8S4N693_OWEFU</name>
<proteinExistence type="predicted"/>
<feature type="signal peptide" evidence="6">
    <location>
        <begin position="1"/>
        <end position="17"/>
    </location>
</feature>
<evidence type="ECO:0000256" key="3">
    <source>
        <dbReference type="ARBA" id="ARBA00023157"/>
    </source>
</evidence>
<dbReference type="InterPro" id="IPR001846">
    <property type="entry name" value="VWF_type-D"/>
</dbReference>
<dbReference type="SUPFAM" id="SSF48431">
    <property type="entry name" value="Lipovitellin-phosvitin complex, superhelical domain"/>
    <property type="match status" value="1"/>
</dbReference>
<dbReference type="InterPro" id="IPR001747">
    <property type="entry name" value="Vitellogenin_N"/>
</dbReference>
<dbReference type="InterPro" id="IPR050733">
    <property type="entry name" value="Vitellogenin/Apolipophorin"/>
</dbReference>
<dbReference type="GO" id="GO:0045735">
    <property type="term" value="F:nutrient reservoir activity"/>
    <property type="evidence" value="ECO:0007669"/>
    <property type="project" value="UniProtKB-KW"/>
</dbReference>
<dbReference type="OrthoDB" id="160294at2759"/>
<dbReference type="Proteomes" id="UP000749559">
    <property type="component" value="Unassembled WGS sequence"/>
</dbReference>
<feature type="domain" description="Vitellogenin" evidence="7">
    <location>
        <begin position="25"/>
        <end position="738"/>
    </location>
</feature>
<evidence type="ECO:0000313" key="9">
    <source>
        <dbReference type="EMBL" id="CAH1776100.1"/>
    </source>
</evidence>
<dbReference type="SMART" id="SM00638">
    <property type="entry name" value="LPD_N"/>
    <property type="match status" value="1"/>
</dbReference>
<accession>A0A8S4N693</accession>
<gene>
    <name evidence="9" type="ORF">OFUS_LOCUS3313</name>
</gene>
<keyword evidence="3 5" id="KW-1015">Disulfide bond</keyword>
<protein>
    <recommendedName>
        <fullName evidence="11">Vitellogenin</fullName>
    </recommendedName>
</protein>
<dbReference type="PROSITE" id="PS51233">
    <property type="entry name" value="VWFD"/>
    <property type="match status" value="1"/>
</dbReference>
<evidence type="ECO:0000259" key="8">
    <source>
        <dbReference type="PROSITE" id="PS51233"/>
    </source>
</evidence>
<feature type="chain" id="PRO_5035834820" description="Vitellogenin" evidence="6">
    <location>
        <begin position="18"/>
        <end position="1732"/>
    </location>
</feature>
<feature type="disulfide bond" evidence="5">
    <location>
        <begin position="252"/>
        <end position="255"/>
    </location>
</feature>
<dbReference type="SMART" id="SM00216">
    <property type="entry name" value="VWD"/>
    <property type="match status" value="1"/>
</dbReference>
<dbReference type="PANTHER" id="PTHR23345">
    <property type="entry name" value="VITELLOGENIN-RELATED"/>
    <property type="match status" value="1"/>
</dbReference>
<dbReference type="SMART" id="SM01169">
    <property type="entry name" value="DUF1943"/>
    <property type="match status" value="1"/>
</dbReference>
<evidence type="ECO:0000256" key="6">
    <source>
        <dbReference type="SAM" id="SignalP"/>
    </source>
</evidence>
<keyword evidence="10" id="KW-1185">Reference proteome</keyword>
<evidence type="ECO:0000256" key="5">
    <source>
        <dbReference type="PROSITE-ProRule" id="PRU00557"/>
    </source>
</evidence>
<dbReference type="Gene3D" id="1.25.10.20">
    <property type="entry name" value="Vitellinogen, superhelical"/>
    <property type="match status" value="1"/>
</dbReference>
<comment type="caution">
    <text evidence="9">The sequence shown here is derived from an EMBL/GenBank/DDBJ whole genome shotgun (WGS) entry which is preliminary data.</text>
</comment>
<dbReference type="InterPro" id="IPR015816">
    <property type="entry name" value="Vitellinogen_b-sht_N"/>
</dbReference>
<sequence>MMLRLSLALLGICLAGAFVPPVEKFQPGYEFVYQYSGQVLSGVPLSLSQQYSGLKIKCHVRLQLVERTEAILQLNDIQLLTVNARLPFESVPRIQLPDDLCTPLEGAEAQLMRTELAKEIRFSYADGLVSHLESATDDPYWSVNIKRGVLNMFQINLNQYNEVVITPRSAIHSPDQKITKGDEVKEFYRVMEHGLSGECESLYTVLPLPLNQMVRASASNMPRIFVSKVRNLNKCIGPSQNFTFSLYSGTKCVGCPLHEKDAIQSAVQVKYEIVGTRKEFLIMSAIGESEYSYAPYAPQSGEAITIVNQTLILTDAKKTKEVTPLTMPPKTKQHQHTLKMSMPIKKTLETKPAKNLPKSEVAEKIQEIEQILKLVVMNMRQGLTKEAPLLSICLVKVLRSAPYQVLVELYSKYDIKLKIALSEEQKLARDALFDALAMVGTEPSIELIVNYVKSQSFPEERIPLFFNMLALSTIPTPDIIDRLLELSFEKVLSAPRLVQAKRSLLLTCGALIHKLFSYPEYNIYFNPNLPKSQINFINKLRTKYVRTVMKVYKKMDIEEKILALKVVGNTGLTEFIPFLREVITSEVKRPVLVLQAIYAMRRMAQVAPHQVQQILMPIVQRQSYPHDLRIAAYVVILDTRPSFQVIQSIVLSVNRERNLQVKSYIYSSLKAFSISRSHYLRPLAMRMRHALRLMKPFQPSIQYSKNVHLDYFNDYHKVGGAVELSIIGQRQSLIPRTGALKLNADILGYTSNVFEAGFETEGLQTLTDKLFKPAKRPSSSIHRHLKDINEKLHVVEMKPEEFKASVYLKLFGQELRFFTFDKTTVNKLIDTFPNWRKMESSLEEGYPLELRKNLLLGDNTLQYPTPIGLPLCLNISIAATVKTNGVMRMSLDPMNKLPKIPDYATADIKGHGSVAVALIASMGVDAVFLQTGVTSQIQLVHNQPINMSVTLNTVTQKFTTSIEPPTQTQKLTEIHVKPATFIRHLPVQVSQPISCQQLEIIQVHQPARQSQSSTFEYELPLELFGMKMRAVCSAAPSVYSMVPMNLLSTPQQIVLTAEPTSHQHNIVELNAQYGSAVIQDPILSSEPVSAEDSEFVPVDQQSSQMSEASEEIVEEEGSIWSPLTWLNQKTSYSTTPRPSIRQTTPMTIRRDELPLFHQRNANVVKVKKLTVSLNLITPSERITTLEKHYVLQYTPNCLKYQLNVDYLYSPISTENTPLHFNLLATLNLPQTQTLQEELPIESQRYQAAAKLRWGEPELEQEKQLIVKVIGQKSDYQKDLELRLPEVSPSEFPEYLRCLEDKRINLPQSPRCLAFLDKLNELHRTTIEVQYQSVPQWLRRMSHRLLAASKYMFYWDLTTKDTDIQNPPQKITLDVIMRRNNTVIDAFLRSPLETNTVRNISLPFPIQPISLGLPMYRRYLQYLTSKRIPAVCMLTNTLLRSFNNKVMLMSSPPQSEIIMAMDVTPSRLFAISTIPSPEMPQMRVVKIITNSREIEIIPTTEIPIVKVNNEQVNVPTYEEYVNRLNPLVTPTPTAYAPLSHHHGISEPMEQPLVEIYRYGSQVYITVPEIAVTVISDGLTIQIQASPLLYGKLNGICGLLNGNPEDLLMSPNQAALKSESDWLNSWSLSHSAHVHTPILMRDNEPRSVENSWEAVESQEEICEPVYDTLEIERSVRGRRELCVSLEPVQQCESHCKPVNVVSRKIRFSCTPVNKSQSSKRFSKSIKIPRMCEQI</sequence>
<evidence type="ECO:0000313" key="10">
    <source>
        <dbReference type="Proteomes" id="UP000749559"/>
    </source>
</evidence>
<keyword evidence="4" id="KW-0325">Glycoprotein</keyword>
<dbReference type="InterPro" id="IPR015817">
    <property type="entry name" value="Vitellinogen_open_b-sht_sub1"/>
</dbReference>
<dbReference type="EMBL" id="CAIIXF020000001">
    <property type="protein sequence ID" value="CAH1776100.1"/>
    <property type="molecule type" value="Genomic_DNA"/>
</dbReference>
<keyword evidence="2" id="KW-0758">Storage protein</keyword>
<reference evidence="9" key="1">
    <citation type="submission" date="2022-03" db="EMBL/GenBank/DDBJ databases">
        <authorList>
            <person name="Martin C."/>
        </authorList>
    </citation>
    <scope>NUCLEOTIDE SEQUENCE</scope>
</reference>
<organism evidence="9 10">
    <name type="scientific">Owenia fusiformis</name>
    <name type="common">Polychaete worm</name>
    <dbReference type="NCBI Taxonomy" id="6347"/>
    <lineage>
        <taxon>Eukaryota</taxon>
        <taxon>Metazoa</taxon>
        <taxon>Spiralia</taxon>
        <taxon>Lophotrochozoa</taxon>
        <taxon>Annelida</taxon>
        <taxon>Polychaeta</taxon>
        <taxon>Sedentaria</taxon>
        <taxon>Canalipalpata</taxon>
        <taxon>Sabellida</taxon>
        <taxon>Oweniida</taxon>
        <taxon>Oweniidae</taxon>
        <taxon>Owenia</taxon>
    </lineage>
</organism>
<comment type="caution">
    <text evidence="5">Lacks conserved residue(s) required for the propagation of feature annotation.</text>
</comment>
<dbReference type="Pfam" id="PF00094">
    <property type="entry name" value="VWD"/>
    <property type="match status" value="1"/>
</dbReference>
<evidence type="ECO:0000256" key="1">
    <source>
        <dbReference type="ARBA" id="ARBA00022729"/>
    </source>
</evidence>
<evidence type="ECO:0008006" key="11">
    <source>
        <dbReference type="Google" id="ProtNLM"/>
    </source>
</evidence>
<dbReference type="Gene3D" id="2.20.50.20">
    <property type="entry name" value="Lipovitellin. Chain A, domain 3"/>
    <property type="match status" value="1"/>
</dbReference>
<dbReference type="Gene3D" id="2.30.230.10">
    <property type="entry name" value="Lipovitellin, beta-sheet shell regions, chain A"/>
    <property type="match status" value="1"/>
</dbReference>
<dbReference type="Pfam" id="PF01347">
    <property type="entry name" value="Vitellogenin_N"/>
    <property type="match status" value="1"/>
</dbReference>
<evidence type="ECO:0000259" key="7">
    <source>
        <dbReference type="PROSITE" id="PS51211"/>
    </source>
</evidence>
<keyword evidence="1 6" id="KW-0732">Signal</keyword>
<evidence type="ECO:0000256" key="2">
    <source>
        <dbReference type="ARBA" id="ARBA00022761"/>
    </source>
</evidence>
<dbReference type="InterPro" id="IPR011030">
    <property type="entry name" value="Lipovitellin_superhlx_dom"/>
</dbReference>
<evidence type="ECO:0000256" key="4">
    <source>
        <dbReference type="ARBA" id="ARBA00023180"/>
    </source>
</evidence>
<dbReference type="PROSITE" id="PS51211">
    <property type="entry name" value="VITELLOGENIN"/>
    <property type="match status" value="1"/>
</dbReference>
<dbReference type="SUPFAM" id="SSF56968">
    <property type="entry name" value="Lipovitellin-phosvitin complex, beta-sheet shell regions"/>
    <property type="match status" value="2"/>
</dbReference>
<dbReference type="InterPro" id="IPR015819">
    <property type="entry name" value="Lipid_transp_b-sht_shell"/>
</dbReference>
<feature type="domain" description="VWFD" evidence="8">
    <location>
        <begin position="1429"/>
        <end position="1635"/>
    </location>
</feature>